<dbReference type="EMBL" id="KE623311">
    <property type="protein sequence ID" value="EXC45128.1"/>
    <property type="molecule type" value="Genomic_DNA"/>
</dbReference>
<evidence type="ECO:0000313" key="2">
    <source>
        <dbReference type="Proteomes" id="UP000030645"/>
    </source>
</evidence>
<dbReference type="AlphaFoldDB" id="W9SM23"/>
<reference evidence="2" key="1">
    <citation type="submission" date="2013-01" db="EMBL/GenBank/DDBJ databases">
        <title>Draft Genome Sequence of a Mulberry Tree, Morus notabilis C.K. Schneid.</title>
        <authorList>
            <person name="He N."/>
            <person name="Zhao S."/>
        </authorList>
    </citation>
    <scope>NUCLEOTIDE SEQUENCE</scope>
</reference>
<sequence>MVSVYGERIVQASTACGVECCMDFLIRLALSQSGEGEMSSRRRPLSDVVGEGYVELGCHPTWQSIFSHTTAAPQVEAFL</sequence>
<name>W9SM23_9ROSA</name>
<gene>
    <name evidence="1" type="ORF">L484_000658</name>
</gene>
<keyword evidence="2" id="KW-1185">Reference proteome</keyword>
<organism evidence="1 2">
    <name type="scientific">Morus notabilis</name>
    <dbReference type="NCBI Taxonomy" id="981085"/>
    <lineage>
        <taxon>Eukaryota</taxon>
        <taxon>Viridiplantae</taxon>
        <taxon>Streptophyta</taxon>
        <taxon>Embryophyta</taxon>
        <taxon>Tracheophyta</taxon>
        <taxon>Spermatophyta</taxon>
        <taxon>Magnoliopsida</taxon>
        <taxon>eudicotyledons</taxon>
        <taxon>Gunneridae</taxon>
        <taxon>Pentapetalae</taxon>
        <taxon>rosids</taxon>
        <taxon>fabids</taxon>
        <taxon>Rosales</taxon>
        <taxon>Moraceae</taxon>
        <taxon>Moreae</taxon>
        <taxon>Morus</taxon>
    </lineage>
</organism>
<evidence type="ECO:0000313" key="1">
    <source>
        <dbReference type="EMBL" id="EXC45128.1"/>
    </source>
</evidence>
<dbReference type="Proteomes" id="UP000030645">
    <property type="component" value="Unassembled WGS sequence"/>
</dbReference>
<protein>
    <submittedName>
        <fullName evidence="1">Uncharacterized protein</fullName>
    </submittedName>
</protein>
<proteinExistence type="predicted"/>
<accession>W9SM23</accession>